<dbReference type="GO" id="GO:0005886">
    <property type="term" value="C:plasma membrane"/>
    <property type="evidence" value="ECO:0007669"/>
    <property type="project" value="UniProtKB-SubCell"/>
</dbReference>
<sequence>MHALLYRLGRLTFRRHWVLAAIWLAVLVAVLVLRAVLGGQYVTDYTIPGSESSQAADVLTRDFPQQSGTAGQIVFHAHSGTVADQQSAVNTAVANVGKLPHVVRATSPFATANSPQVSRDGTIAYAPMAFDVVPASLDTGYLHQLDDAVAPARHAGLQVEYGGGAGQVGQQTNDARSELIGLTCALLLLLLMFGALAAAAIPLLSAVFSVGAGLSLVGLIAAVSTVPSAAPTVATLLGLGVAIDYGLFLVARHREQLDTGTDLATSAGRTVATSGSAIVVAGGTVVIAILGLFVSGVPFVSSLGVASAIVVAVTVLAALTLIPALLGIAGKRVRARRARGSTASVTEPDHESGVFGRWGRFVSSRPWPWAVLGVVVLLVLAIPLSALRLGQLDAGSNPTSDSSRRAYDLMSTGFGPGSNGPLAVVVQLHPGDQSKLSGLQSDLAKTADVASVSAPTTNSAGTTAVLTVIAKSAPQDAATTDLVDRIRTDVLPASKLSASLTGTTPGYVDFTERVSQRLPWLIGVVVLLAFVLLTIAFRSLAIAVKAAVLNILSVGASYGVIVAVFGWQWGSGLLGIDESLPVPAFVPMLMFAIVFGLSMDYEVFLLSRIREAYLATGDARRSVAAGIGGTARVISTAAAIMVVVFLSFVLDPDPTIKMLAVGMAAAVLVDATVVRMLLVPAVMALLGDRAWWLPRGLDRIVPHLDLEGTEAAGDTGAGRPPAVTPAGDRP</sequence>
<keyword evidence="11" id="KW-1185">Reference proteome</keyword>
<reference evidence="10" key="1">
    <citation type="submission" date="2020-08" db="EMBL/GenBank/DDBJ databases">
        <title>Whole genome shotgun sequence of Actinocatenispora sera NBRC 101916.</title>
        <authorList>
            <person name="Komaki H."/>
            <person name="Tamura T."/>
        </authorList>
    </citation>
    <scope>NUCLEOTIDE SEQUENCE</scope>
    <source>
        <strain evidence="10">NBRC 101916</strain>
    </source>
</reference>
<keyword evidence="5 8" id="KW-1133">Transmembrane helix</keyword>
<dbReference type="AlphaFoldDB" id="A0A810L7M6"/>
<dbReference type="PROSITE" id="PS50156">
    <property type="entry name" value="SSD"/>
    <property type="match status" value="1"/>
</dbReference>
<feature type="region of interest" description="Disordered" evidence="7">
    <location>
        <begin position="710"/>
        <end position="730"/>
    </location>
</feature>
<feature type="transmembrane region" description="Helical" evidence="8">
    <location>
        <begin position="549"/>
        <end position="570"/>
    </location>
</feature>
<dbReference type="RefSeq" id="WP_084130845.1">
    <property type="nucleotide sequence ID" value="NZ_AP023354.1"/>
</dbReference>
<evidence type="ECO:0000256" key="7">
    <source>
        <dbReference type="SAM" id="MobiDB-lite"/>
    </source>
</evidence>
<feature type="transmembrane region" description="Helical" evidence="8">
    <location>
        <begin position="271"/>
        <end position="293"/>
    </location>
</feature>
<evidence type="ECO:0000256" key="1">
    <source>
        <dbReference type="ARBA" id="ARBA00004651"/>
    </source>
</evidence>
<comment type="similarity">
    <text evidence="2">Belongs to the resistance-nodulation-cell division (RND) (TC 2.A.6) family. MmpL subfamily.</text>
</comment>
<dbReference type="PANTHER" id="PTHR33406:SF11">
    <property type="entry name" value="MEMBRANE PROTEIN SCO6666-RELATED"/>
    <property type="match status" value="1"/>
</dbReference>
<keyword evidence="3" id="KW-1003">Cell membrane</keyword>
<dbReference type="PANTHER" id="PTHR33406">
    <property type="entry name" value="MEMBRANE PROTEIN MJ1562-RELATED"/>
    <property type="match status" value="1"/>
</dbReference>
<feature type="transmembrane region" description="Helical" evidence="8">
    <location>
        <begin position="518"/>
        <end position="537"/>
    </location>
</feature>
<dbReference type="SUPFAM" id="SSF82866">
    <property type="entry name" value="Multidrug efflux transporter AcrB transmembrane domain"/>
    <property type="match status" value="2"/>
</dbReference>
<evidence type="ECO:0000256" key="2">
    <source>
        <dbReference type="ARBA" id="ARBA00010157"/>
    </source>
</evidence>
<organism evidence="10 11">
    <name type="scientific">Actinocatenispora sera</name>
    <dbReference type="NCBI Taxonomy" id="390989"/>
    <lineage>
        <taxon>Bacteria</taxon>
        <taxon>Bacillati</taxon>
        <taxon>Actinomycetota</taxon>
        <taxon>Actinomycetes</taxon>
        <taxon>Micromonosporales</taxon>
        <taxon>Micromonosporaceae</taxon>
        <taxon>Actinocatenispora</taxon>
    </lineage>
</organism>
<protein>
    <submittedName>
        <fullName evidence="10">Membrane protein</fullName>
    </submittedName>
</protein>
<evidence type="ECO:0000256" key="6">
    <source>
        <dbReference type="ARBA" id="ARBA00023136"/>
    </source>
</evidence>
<evidence type="ECO:0000259" key="9">
    <source>
        <dbReference type="PROSITE" id="PS50156"/>
    </source>
</evidence>
<keyword evidence="6 8" id="KW-0472">Membrane</keyword>
<dbReference type="InterPro" id="IPR050545">
    <property type="entry name" value="Mycobact_MmpL"/>
</dbReference>
<evidence type="ECO:0000313" key="11">
    <source>
        <dbReference type="Proteomes" id="UP000680750"/>
    </source>
</evidence>
<feature type="transmembrane region" description="Helical" evidence="8">
    <location>
        <begin position="229"/>
        <end position="250"/>
    </location>
</feature>
<feature type="domain" description="SSD" evidence="9">
    <location>
        <begin position="203"/>
        <end position="328"/>
    </location>
</feature>
<feature type="transmembrane region" description="Helical" evidence="8">
    <location>
        <begin position="622"/>
        <end position="648"/>
    </location>
</feature>
<dbReference type="Pfam" id="PF03176">
    <property type="entry name" value="MMPL"/>
    <property type="match status" value="2"/>
</dbReference>
<dbReference type="InterPro" id="IPR004869">
    <property type="entry name" value="MMPL_dom"/>
</dbReference>
<dbReference type="KEGG" id="aser:Asera_56780"/>
<name>A0A810L7M6_9ACTN</name>
<evidence type="ECO:0000256" key="4">
    <source>
        <dbReference type="ARBA" id="ARBA00022692"/>
    </source>
</evidence>
<proteinExistence type="inferred from homology"/>
<dbReference type="InterPro" id="IPR000731">
    <property type="entry name" value="SSD"/>
</dbReference>
<evidence type="ECO:0000256" key="8">
    <source>
        <dbReference type="SAM" id="Phobius"/>
    </source>
</evidence>
<evidence type="ECO:0000256" key="5">
    <source>
        <dbReference type="ARBA" id="ARBA00022989"/>
    </source>
</evidence>
<keyword evidence="4 8" id="KW-0812">Transmembrane</keyword>
<feature type="transmembrane region" description="Helical" evidence="8">
    <location>
        <begin position="660"/>
        <end position="686"/>
    </location>
</feature>
<accession>A0A810L7M6</accession>
<gene>
    <name evidence="10" type="ORF">Asera_56780</name>
</gene>
<dbReference type="OrthoDB" id="7051771at2"/>
<comment type="subcellular location">
    <subcellularLocation>
        <location evidence="1">Cell membrane</location>
        <topology evidence="1">Multi-pass membrane protein</topology>
    </subcellularLocation>
</comment>
<feature type="transmembrane region" description="Helical" evidence="8">
    <location>
        <begin position="582"/>
        <end position="601"/>
    </location>
</feature>
<evidence type="ECO:0000313" key="10">
    <source>
        <dbReference type="EMBL" id="BCJ31570.1"/>
    </source>
</evidence>
<dbReference type="Proteomes" id="UP000680750">
    <property type="component" value="Chromosome"/>
</dbReference>
<feature type="transmembrane region" description="Helical" evidence="8">
    <location>
        <begin position="305"/>
        <end position="329"/>
    </location>
</feature>
<evidence type="ECO:0000256" key="3">
    <source>
        <dbReference type="ARBA" id="ARBA00022475"/>
    </source>
</evidence>
<dbReference type="Gene3D" id="1.20.1640.10">
    <property type="entry name" value="Multidrug efflux transporter AcrB transmembrane domain"/>
    <property type="match status" value="2"/>
</dbReference>
<dbReference type="EMBL" id="AP023354">
    <property type="protein sequence ID" value="BCJ31570.1"/>
    <property type="molecule type" value="Genomic_DNA"/>
</dbReference>
<feature type="transmembrane region" description="Helical" evidence="8">
    <location>
        <begin position="367"/>
        <end position="387"/>
    </location>
</feature>